<keyword evidence="3" id="KW-0050">Antiport</keyword>
<keyword evidence="5 8" id="KW-0812">Transmembrane</keyword>
<accession>A0A9X2DNZ0</accession>
<evidence type="ECO:0000256" key="8">
    <source>
        <dbReference type="SAM" id="Phobius"/>
    </source>
</evidence>
<comment type="subcellular location">
    <subcellularLocation>
        <location evidence="1">Cell membrane</location>
        <topology evidence="1">Multi-pass membrane protein</topology>
    </subcellularLocation>
</comment>
<evidence type="ECO:0000313" key="9">
    <source>
        <dbReference type="EMBL" id="MCM3712767.1"/>
    </source>
</evidence>
<name>A0A9X2DNZ0_9BACI</name>
<keyword evidence="7 8" id="KW-0472">Membrane</keyword>
<dbReference type="PANTHER" id="PTHR34584:SF1">
    <property type="entry name" value="NA(+)_H(+) ANTIPORTER SUBUNIT E1"/>
    <property type="match status" value="1"/>
</dbReference>
<sequence length="158" mass="18037">MAFQLLLNLILTFVWMFLYSSWDLPTFIIGFLVGMLILIIVRRFFPGPLYVQKLYAVLKLTFIFLKELVMSNMTVIKQVLQPKLSIKPGIFALQTELKADWEITLLSSLITLTPGTLVVDVSDDQRTLYIHAMNIDDIDEAISSIKNSFEKAIMEVSS</sequence>
<organism evidence="9 10">
    <name type="scientific">Halalkalibacter oceani</name>
    <dbReference type="NCBI Taxonomy" id="1653776"/>
    <lineage>
        <taxon>Bacteria</taxon>
        <taxon>Bacillati</taxon>
        <taxon>Bacillota</taxon>
        <taxon>Bacilli</taxon>
        <taxon>Bacillales</taxon>
        <taxon>Bacillaceae</taxon>
        <taxon>Halalkalibacter</taxon>
    </lineage>
</organism>
<evidence type="ECO:0000256" key="4">
    <source>
        <dbReference type="ARBA" id="ARBA00022475"/>
    </source>
</evidence>
<dbReference type="RefSeq" id="WP_251221622.1">
    <property type="nucleotide sequence ID" value="NZ_JAMBOL010000001.1"/>
</dbReference>
<evidence type="ECO:0000256" key="7">
    <source>
        <dbReference type="ARBA" id="ARBA00023136"/>
    </source>
</evidence>
<keyword evidence="10" id="KW-1185">Reference proteome</keyword>
<evidence type="ECO:0000313" key="10">
    <source>
        <dbReference type="Proteomes" id="UP001139179"/>
    </source>
</evidence>
<dbReference type="GO" id="GO:0015297">
    <property type="term" value="F:antiporter activity"/>
    <property type="evidence" value="ECO:0007669"/>
    <property type="project" value="UniProtKB-KW"/>
</dbReference>
<reference evidence="9" key="1">
    <citation type="submission" date="2022-05" db="EMBL/GenBank/DDBJ databases">
        <title>Comparative Genomics of Spacecraft Associated Microbes.</title>
        <authorList>
            <person name="Tran M.T."/>
            <person name="Wright A."/>
            <person name="Seuylemezian A."/>
            <person name="Eisen J."/>
            <person name="Coil D."/>
        </authorList>
    </citation>
    <scope>NUCLEOTIDE SEQUENCE</scope>
    <source>
        <strain evidence="9">214.1.1</strain>
    </source>
</reference>
<dbReference type="EMBL" id="JAMBOL010000001">
    <property type="protein sequence ID" value="MCM3712767.1"/>
    <property type="molecule type" value="Genomic_DNA"/>
</dbReference>
<evidence type="ECO:0000256" key="6">
    <source>
        <dbReference type="ARBA" id="ARBA00022989"/>
    </source>
</evidence>
<dbReference type="InterPro" id="IPR002758">
    <property type="entry name" value="Cation_antiport_E"/>
</dbReference>
<evidence type="ECO:0000256" key="2">
    <source>
        <dbReference type="ARBA" id="ARBA00006228"/>
    </source>
</evidence>
<feature type="transmembrane region" description="Helical" evidence="8">
    <location>
        <begin position="5"/>
        <end position="22"/>
    </location>
</feature>
<dbReference type="GO" id="GO:0005886">
    <property type="term" value="C:plasma membrane"/>
    <property type="evidence" value="ECO:0007669"/>
    <property type="project" value="UniProtKB-SubCell"/>
</dbReference>
<comment type="similarity">
    <text evidence="2">Belongs to the CPA3 antiporters (TC 2.A.63) subunit E family.</text>
</comment>
<proteinExistence type="inferred from homology"/>
<keyword evidence="6 8" id="KW-1133">Transmembrane helix</keyword>
<evidence type="ECO:0000256" key="5">
    <source>
        <dbReference type="ARBA" id="ARBA00022692"/>
    </source>
</evidence>
<gene>
    <name evidence="9" type="ORF">M3202_01615</name>
</gene>
<dbReference type="GO" id="GO:0008324">
    <property type="term" value="F:monoatomic cation transmembrane transporter activity"/>
    <property type="evidence" value="ECO:0007669"/>
    <property type="project" value="InterPro"/>
</dbReference>
<dbReference type="Pfam" id="PF01899">
    <property type="entry name" value="MNHE"/>
    <property type="match status" value="1"/>
</dbReference>
<comment type="caution">
    <text evidence="9">The sequence shown here is derived from an EMBL/GenBank/DDBJ whole genome shotgun (WGS) entry which is preliminary data.</text>
</comment>
<dbReference type="AlphaFoldDB" id="A0A9X2DNZ0"/>
<feature type="transmembrane region" description="Helical" evidence="8">
    <location>
        <begin position="28"/>
        <end position="45"/>
    </location>
</feature>
<evidence type="ECO:0000256" key="1">
    <source>
        <dbReference type="ARBA" id="ARBA00004651"/>
    </source>
</evidence>
<dbReference type="NCBIfam" id="NF009292">
    <property type="entry name" value="PRK12651.1-3"/>
    <property type="match status" value="1"/>
</dbReference>
<keyword evidence="4" id="KW-1003">Cell membrane</keyword>
<evidence type="ECO:0000256" key="3">
    <source>
        <dbReference type="ARBA" id="ARBA00022449"/>
    </source>
</evidence>
<dbReference type="PIRSF" id="PIRSF019239">
    <property type="entry name" value="MrpE"/>
    <property type="match status" value="1"/>
</dbReference>
<dbReference type="Proteomes" id="UP001139179">
    <property type="component" value="Unassembled WGS sequence"/>
</dbReference>
<dbReference type="PANTHER" id="PTHR34584">
    <property type="entry name" value="NA(+)/H(+) ANTIPORTER SUBUNIT E1"/>
    <property type="match status" value="1"/>
</dbReference>
<protein>
    <submittedName>
        <fullName evidence="9">Na+/H+ antiporter subunit E</fullName>
    </submittedName>
</protein>
<keyword evidence="3" id="KW-0813">Transport</keyword>